<dbReference type="PANTHER" id="PTHR40398:SF1">
    <property type="entry name" value="PTS SYSTEM GLUCITOL_SORBITOL-SPECIFIC EIIA COMPONENT"/>
    <property type="match status" value="1"/>
</dbReference>
<evidence type="ECO:0000313" key="2">
    <source>
        <dbReference type="EMBL" id="SEJ73417.1"/>
    </source>
</evidence>
<organism evidence="2 3">
    <name type="scientific">Propionispira arboris</name>
    <dbReference type="NCBI Taxonomy" id="84035"/>
    <lineage>
        <taxon>Bacteria</taxon>
        <taxon>Bacillati</taxon>
        <taxon>Bacillota</taxon>
        <taxon>Negativicutes</taxon>
        <taxon>Selenomonadales</taxon>
        <taxon>Selenomonadaceae</taxon>
        <taxon>Propionispira</taxon>
    </lineage>
</organism>
<dbReference type="GO" id="GO:0008982">
    <property type="term" value="F:protein-N(PI)-phosphohistidine-sugar phosphotransferase activity"/>
    <property type="evidence" value="ECO:0007669"/>
    <property type="project" value="InterPro"/>
</dbReference>
<feature type="modified residue" description="Phosphohistidine; by HPr" evidence="1">
    <location>
        <position position="43"/>
    </location>
</feature>
<dbReference type="Proteomes" id="UP000199662">
    <property type="component" value="Unassembled WGS sequence"/>
</dbReference>
<dbReference type="AlphaFoldDB" id="A0A1H7BAW4"/>
<dbReference type="GO" id="GO:0005737">
    <property type="term" value="C:cytoplasm"/>
    <property type="evidence" value="ECO:0007669"/>
    <property type="project" value="InterPro"/>
</dbReference>
<dbReference type="Pfam" id="PF03829">
    <property type="entry name" value="PTSIIA_gutA"/>
    <property type="match status" value="1"/>
</dbReference>
<dbReference type="GO" id="GO:0016301">
    <property type="term" value="F:kinase activity"/>
    <property type="evidence" value="ECO:0007669"/>
    <property type="project" value="TreeGrafter"/>
</dbReference>
<dbReference type="Gene3D" id="2.40.33.40">
    <property type="entry name" value="Phosphotransferase system, glucitol/sorbitol-specific IIA component"/>
    <property type="match status" value="1"/>
</dbReference>
<keyword evidence="3" id="KW-1185">Reference proteome</keyword>
<name>A0A1H7BAW4_9FIRM</name>
<dbReference type="InterPro" id="IPR036665">
    <property type="entry name" value="PTS_IIA_glucitol/sorbitol_sf"/>
</dbReference>
<sequence>MQTIYKTKVVKLGSLVESFKSEKMMILFNENAPEELVDYCVLHDGNQLQDLIKIGDIFQINQRKYKIVFVGNQVQKNLQDLGHITLRFNNNQEGESLEGSLYLEDLPIGAITLGDELTIIRV</sequence>
<dbReference type="SUPFAM" id="SSF141530">
    <property type="entry name" value="PTSIIA/GutA-like"/>
    <property type="match status" value="1"/>
</dbReference>
<dbReference type="PROSITE" id="PS51097">
    <property type="entry name" value="PTS_EIIA_TYPE_5"/>
    <property type="match status" value="1"/>
</dbReference>
<dbReference type="STRING" id="84035.SAMN05660742_11558"/>
<gene>
    <name evidence="2" type="ORF">SAMN05660742_11558</name>
</gene>
<dbReference type="InterPro" id="IPR004716">
    <property type="entry name" value="PTS_IIA_glucitol/sorbitol-sp"/>
</dbReference>
<proteinExistence type="predicted"/>
<dbReference type="PANTHER" id="PTHR40398">
    <property type="entry name" value="PTS SYSTEM GLUCITOL/SORBITOL-SPECIFIC EIIA COMPONENT"/>
    <property type="match status" value="1"/>
</dbReference>
<dbReference type="RefSeq" id="WP_091833090.1">
    <property type="nucleotide sequence ID" value="NZ_FNZK01000015.1"/>
</dbReference>
<protein>
    <submittedName>
        <fullName evidence="2">PTS system, glucitol/sorbitol-specific IIA component</fullName>
    </submittedName>
</protein>
<evidence type="ECO:0000313" key="3">
    <source>
        <dbReference type="Proteomes" id="UP000199662"/>
    </source>
</evidence>
<dbReference type="EMBL" id="FNZK01000015">
    <property type="protein sequence ID" value="SEJ73417.1"/>
    <property type="molecule type" value="Genomic_DNA"/>
</dbReference>
<dbReference type="GO" id="GO:0009401">
    <property type="term" value="P:phosphoenolpyruvate-dependent sugar phosphotransferase system"/>
    <property type="evidence" value="ECO:0007669"/>
    <property type="project" value="InterPro"/>
</dbReference>
<accession>A0A1H7BAW4</accession>
<reference evidence="2 3" key="1">
    <citation type="submission" date="2016-10" db="EMBL/GenBank/DDBJ databases">
        <authorList>
            <person name="de Groot N.N."/>
        </authorList>
    </citation>
    <scope>NUCLEOTIDE SEQUENCE [LARGE SCALE GENOMIC DNA]</scope>
    <source>
        <strain evidence="2 3">DSM 2179</strain>
    </source>
</reference>
<evidence type="ECO:0000256" key="1">
    <source>
        <dbReference type="PROSITE-ProRule" id="PRU00420"/>
    </source>
</evidence>